<evidence type="ECO:0000259" key="1">
    <source>
        <dbReference type="PROSITE" id="PS50041"/>
    </source>
</evidence>
<dbReference type="PROSITE" id="PS50041">
    <property type="entry name" value="C_TYPE_LECTIN_2"/>
    <property type="match status" value="1"/>
</dbReference>
<dbReference type="InterPro" id="IPR001304">
    <property type="entry name" value="C-type_lectin-like"/>
</dbReference>
<evidence type="ECO:0000313" key="3">
    <source>
        <dbReference type="Proteomes" id="UP000005237"/>
    </source>
</evidence>
<dbReference type="SMART" id="SM00034">
    <property type="entry name" value="CLECT"/>
    <property type="match status" value="1"/>
</dbReference>
<dbReference type="EnsemblMetazoa" id="CJA16765a.1">
    <property type="protein sequence ID" value="CJA16765a.1"/>
    <property type="gene ID" value="WBGene00135969"/>
</dbReference>
<reference evidence="3" key="1">
    <citation type="submission" date="2010-08" db="EMBL/GenBank/DDBJ databases">
        <authorList>
            <consortium name="Caenorhabditis japonica Sequencing Consortium"/>
            <person name="Wilson R.K."/>
        </authorList>
    </citation>
    <scope>NUCLEOTIDE SEQUENCE [LARGE SCALE GENOMIC DNA]</scope>
    <source>
        <strain evidence="3">DF5081</strain>
    </source>
</reference>
<dbReference type="InterPro" id="IPR016187">
    <property type="entry name" value="CTDL_fold"/>
</dbReference>
<protein>
    <submittedName>
        <fullName evidence="2">C-type lectin domain-containing protein</fullName>
    </submittedName>
</protein>
<name>A0A8R1E285_CAEJA</name>
<dbReference type="InterPro" id="IPR016186">
    <property type="entry name" value="C-type_lectin-like/link_sf"/>
</dbReference>
<feature type="domain" description="C-type lectin" evidence="1">
    <location>
        <begin position="31"/>
        <end position="154"/>
    </location>
</feature>
<accession>A0A8R1E285</accession>
<dbReference type="Proteomes" id="UP000005237">
    <property type="component" value="Unassembled WGS sequence"/>
</dbReference>
<organism evidence="2 3">
    <name type="scientific">Caenorhabditis japonica</name>
    <dbReference type="NCBI Taxonomy" id="281687"/>
    <lineage>
        <taxon>Eukaryota</taxon>
        <taxon>Metazoa</taxon>
        <taxon>Ecdysozoa</taxon>
        <taxon>Nematoda</taxon>
        <taxon>Chromadorea</taxon>
        <taxon>Rhabditida</taxon>
        <taxon>Rhabditina</taxon>
        <taxon>Rhabditomorpha</taxon>
        <taxon>Rhabditoidea</taxon>
        <taxon>Rhabditidae</taxon>
        <taxon>Peloderinae</taxon>
        <taxon>Caenorhabditis</taxon>
    </lineage>
</organism>
<dbReference type="Gene3D" id="3.10.100.10">
    <property type="entry name" value="Mannose-Binding Protein A, subunit A"/>
    <property type="match status" value="1"/>
</dbReference>
<reference evidence="2" key="2">
    <citation type="submission" date="2022-06" db="UniProtKB">
        <authorList>
            <consortium name="EnsemblMetazoa"/>
        </authorList>
    </citation>
    <scope>IDENTIFICATION</scope>
    <source>
        <strain evidence="2">DF5081</strain>
    </source>
</reference>
<dbReference type="AlphaFoldDB" id="A0A8R1E285"/>
<dbReference type="CDD" id="cd00037">
    <property type="entry name" value="CLECT"/>
    <property type="match status" value="1"/>
</dbReference>
<evidence type="ECO:0000313" key="2">
    <source>
        <dbReference type="EnsemblMetazoa" id="CJA16765a.1"/>
    </source>
</evidence>
<proteinExistence type="predicted"/>
<sequence>MADTMEVDTITMEITMEPVCEDGWKFFERPSGGWCIKSFANGIMTKYAAEAKCNVLDATVSGLQNKAEIDYIESQLSVLIAGLRGSAWIGGTRINSCIGKPMGGECTPSTAFTWTDKSATGTDGLWWNDRQPDNFKLIQDCMVLSNAEVPVVWSGGASWVSGRLDDLACDDFAVAYVCGKRPTLK</sequence>
<dbReference type="PANTHER" id="PTHR23124">
    <property type="entry name" value="C-TYPE LECTIN DOMAIN-CONTAINING PROTEIN-RELATED-RELATED"/>
    <property type="match status" value="1"/>
</dbReference>
<dbReference type="PANTHER" id="PTHR23124:SF144">
    <property type="entry name" value="C-TYPE LECTIN DOMAIN-CONTAINING PROTEIN"/>
    <property type="match status" value="1"/>
</dbReference>
<dbReference type="SUPFAM" id="SSF56436">
    <property type="entry name" value="C-type lectin-like"/>
    <property type="match status" value="1"/>
</dbReference>
<keyword evidence="3" id="KW-1185">Reference proteome</keyword>